<dbReference type="RefSeq" id="WP_057801211.1">
    <property type="nucleotide sequence ID" value="NZ_AZDV01000005.1"/>
</dbReference>
<dbReference type="AlphaFoldDB" id="A0A0R1LRZ8"/>
<dbReference type="PRINTS" id="PR00455">
    <property type="entry name" value="HTHTETR"/>
</dbReference>
<feature type="domain" description="HTH tetR-type" evidence="5">
    <location>
        <begin position="6"/>
        <end position="66"/>
    </location>
</feature>
<dbReference type="SUPFAM" id="SSF48498">
    <property type="entry name" value="Tetracyclin repressor-like, C-terminal domain"/>
    <property type="match status" value="1"/>
</dbReference>
<dbReference type="InterPro" id="IPR001647">
    <property type="entry name" value="HTH_TetR"/>
</dbReference>
<dbReference type="Pfam" id="PF00440">
    <property type="entry name" value="TetR_N"/>
    <property type="match status" value="1"/>
</dbReference>
<keyword evidence="3" id="KW-0804">Transcription</keyword>
<evidence type="ECO:0000313" key="7">
    <source>
        <dbReference type="Proteomes" id="UP000051955"/>
    </source>
</evidence>
<dbReference type="SUPFAM" id="SSF46689">
    <property type="entry name" value="Homeodomain-like"/>
    <property type="match status" value="1"/>
</dbReference>
<reference evidence="6 7" key="1">
    <citation type="journal article" date="2015" name="Genome Announc.">
        <title>Expanding the biotechnology potential of lactobacilli through comparative genomics of 213 strains and associated genera.</title>
        <authorList>
            <person name="Sun Z."/>
            <person name="Harris H.M."/>
            <person name="McCann A."/>
            <person name="Guo C."/>
            <person name="Argimon S."/>
            <person name="Zhang W."/>
            <person name="Yang X."/>
            <person name="Jeffery I.B."/>
            <person name="Cooney J.C."/>
            <person name="Kagawa T.F."/>
            <person name="Liu W."/>
            <person name="Song Y."/>
            <person name="Salvetti E."/>
            <person name="Wrobel A."/>
            <person name="Rasinkangas P."/>
            <person name="Parkhill J."/>
            <person name="Rea M.C."/>
            <person name="O'Sullivan O."/>
            <person name="Ritari J."/>
            <person name="Douillard F.P."/>
            <person name="Paul Ross R."/>
            <person name="Yang R."/>
            <person name="Briner A.E."/>
            <person name="Felis G.E."/>
            <person name="de Vos W.M."/>
            <person name="Barrangou R."/>
            <person name="Klaenhammer T.R."/>
            <person name="Caufield P.W."/>
            <person name="Cui Y."/>
            <person name="Zhang H."/>
            <person name="O'Toole P.W."/>
        </authorList>
    </citation>
    <scope>NUCLEOTIDE SEQUENCE [LARGE SCALE GENOMIC DNA]</scope>
    <source>
        <strain evidence="6 7">DSM 19394</strain>
    </source>
</reference>
<keyword evidence="7" id="KW-1185">Reference proteome</keyword>
<comment type="caution">
    <text evidence="6">The sequence shown here is derived from an EMBL/GenBank/DDBJ whole genome shotgun (WGS) entry which is preliminary data.</text>
</comment>
<dbReference type="OrthoDB" id="9809994at2"/>
<protein>
    <recommendedName>
        <fullName evidence="5">HTH tetR-type domain-containing protein</fullName>
    </recommendedName>
</protein>
<dbReference type="PANTHER" id="PTHR30055">
    <property type="entry name" value="HTH-TYPE TRANSCRIPTIONAL REGULATOR RUTR"/>
    <property type="match status" value="1"/>
</dbReference>
<keyword evidence="1" id="KW-0805">Transcription regulation</keyword>
<feature type="DNA-binding region" description="H-T-H motif" evidence="4">
    <location>
        <begin position="29"/>
        <end position="48"/>
    </location>
</feature>
<dbReference type="Proteomes" id="UP000051955">
    <property type="component" value="Unassembled WGS sequence"/>
</dbReference>
<evidence type="ECO:0000256" key="1">
    <source>
        <dbReference type="ARBA" id="ARBA00023015"/>
    </source>
</evidence>
<name>A0A0R1LRZ8_9LACO</name>
<dbReference type="InterPro" id="IPR050109">
    <property type="entry name" value="HTH-type_TetR-like_transc_reg"/>
</dbReference>
<evidence type="ECO:0000256" key="2">
    <source>
        <dbReference type="ARBA" id="ARBA00023125"/>
    </source>
</evidence>
<accession>A0A0R1LRZ8</accession>
<dbReference type="GO" id="GO:0000976">
    <property type="term" value="F:transcription cis-regulatory region binding"/>
    <property type="evidence" value="ECO:0007669"/>
    <property type="project" value="TreeGrafter"/>
</dbReference>
<dbReference type="EMBL" id="AZDV01000005">
    <property type="protein sequence ID" value="KRK95956.1"/>
    <property type="molecule type" value="Genomic_DNA"/>
</dbReference>
<dbReference type="InterPro" id="IPR036271">
    <property type="entry name" value="Tet_transcr_reg_TetR-rel_C_sf"/>
</dbReference>
<dbReference type="PANTHER" id="PTHR30055:SF234">
    <property type="entry name" value="HTH-TYPE TRANSCRIPTIONAL REGULATOR BETI"/>
    <property type="match status" value="1"/>
</dbReference>
<dbReference type="PROSITE" id="PS50977">
    <property type="entry name" value="HTH_TETR_2"/>
    <property type="match status" value="1"/>
</dbReference>
<keyword evidence="2 4" id="KW-0238">DNA-binding</keyword>
<evidence type="ECO:0000256" key="4">
    <source>
        <dbReference type="PROSITE-ProRule" id="PRU00335"/>
    </source>
</evidence>
<dbReference type="InterPro" id="IPR009057">
    <property type="entry name" value="Homeodomain-like_sf"/>
</dbReference>
<gene>
    <name evidence="6" type="ORF">FD25_GL002417</name>
</gene>
<sequence>MREKDENRRQHILDATAQLINGEGLGGITMTKVAKRAGISQSNIYIYFENKDDLVKQTFLGCKQRMSDYLFAHFTPQATALADLALFARALYQFAVENPTDADLIQQFIASPVLMTLDLTREEATMRFDDIAAALQTGITNGEIRPLDPNVLLVMGTSTLLNYERMVRFHQVDPVTTPLSGVIDMILAGCAPTPKRA</sequence>
<evidence type="ECO:0000313" key="6">
    <source>
        <dbReference type="EMBL" id="KRK95956.1"/>
    </source>
</evidence>
<dbReference type="GO" id="GO:0003700">
    <property type="term" value="F:DNA-binding transcription factor activity"/>
    <property type="evidence" value="ECO:0007669"/>
    <property type="project" value="TreeGrafter"/>
</dbReference>
<organism evidence="6 7">
    <name type="scientific">Levilactobacillus acidifarinae DSM 19394 = JCM 15949</name>
    <dbReference type="NCBI Taxonomy" id="1423715"/>
    <lineage>
        <taxon>Bacteria</taxon>
        <taxon>Bacillati</taxon>
        <taxon>Bacillota</taxon>
        <taxon>Bacilli</taxon>
        <taxon>Lactobacillales</taxon>
        <taxon>Lactobacillaceae</taxon>
        <taxon>Levilactobacillus</taxon>
    </lineage>
</organism>
<proteinExistence type="predicted"/>
<dbReference type="PATRIC" id="fig|1423715.3.peg.2494"/>
<dbReference type="Gene3D" id="1.10.357.10">
    <property type="entry name" value="Tetracycline Repressor, domain 2"/>
    <property type="match status" value="1"/>
</dbReference>
<dbReference type="STRING" id="1423715.FD25_GL002417"/>
<evidence type="ECO:0000259" key="5">
    <source>
        <dbReference type="PROSITE" id="PS50977"/>
    </source>
</evidence>
<evidence type="ECO:0000256" key="3">
    <source>
        <dbReference type="ARBA" id="ARBA00023163"/>
    </source>
</evidence>